<dbReference type="GO" id="GO:0005829">
    <property type="term" value="C:cytosol"/>
    <property type="evidence" value="ECO:0007669"/>
    <property type="project" value="TreeGrafter"/>
</dbReference>
<dbReference type="SUPFAM" id="SSF51730">
    <property type="entry name" value="FAD-linked oxidoreductase"/>
    <property type="match status" value="1"/>
</dbReference>
<evidence type="ECO:0000256" key="3">
    <source>
        <dbReference type="ARBA" id="ARBA00006743"/>
    </source>
</evidence>
<evidence type="ECO:0000256" key="8">
    <source>
        <dbReference type="ARBA" id="ARBA00048628"/>
    </source>
</evidence>
<comment type="catalytic activity">
    <reaction evidence="8">
        <text>(6S)-5-methyl-5,6,7,8-tetrahydrofolate + NAD(+) = (6R)-5,10-methylene-5,6,7,8-tetrahydrofolate + NADH + H(+)</text>
        <dbReference type="Rhea" id="RHEA:19821"/>
        <dbReference type="ChEBI" id="CHEBI:15378"/>
        <dbReference type="ChEBI" id="CHEBI:15636"/>
        <dbReference type="ChEBI" id="CHEBI:18608"/>
        <dbReference type="ChEBI" id="CHEBI:57540"/>
        <dbReference type="ChEBI" id="CHEBI:57945"/>
        <dbReference type="EC" id="1.5.1.54"/>
    </reaction>
    <physiologicalReaction direction="right-to-left" evidence="8">
        <dbReference type="Rhea" id="RHEA:19823"/>
    </physiologicalReaction>
</comment>
<keyword evidence="11" id="KW-1185">Reference proteome</keyword>
<dbReference type="PANTHER" id="PTHR45754:SF3">
    <property type="entry name" value="METHYLENETETRAHYDROFOLATE REDUCTASE (NADPH)"/>
    <property type="match status" value="1"/>
</dbReference>
<dbReference type="GO" id="GO:0009086">
    <property type="term" value="P:methionine biosynthetic process"/>
    <property type="evidence" value="ECO:0007669"/>
    <property type="project" value="TreeGrafter"/>
</dbReference>
<dbReference type="RefSeq" id="WP_257767314.1">
    <property type="nucleotide sequence ID" value="NZ_CP102480.1"/>
</dbReference>
<evidence type="ECO:0000313" key="10">
    <source>
        <dbReference type="EMBL" id="UUX48812.1"/>
    </source>
</evidence>
<gene>
    <name evidence="10" type="ORF">NUH88_15535</name>
</gene>
<evidence type="ECO:0000256" key="7">
    <source>
        <dbReference type="ARBA" id="ARBA00034478"/>
    </source>
</evidence>
<proteinExistence type="inferred from homology"/>
<dbReference type="AlphaFoldDB" id="A0A9J7AR43"/>
<organism evidence="10 11">
    <name type="scientific">Nisaea acidiphila</name>
    <dbReference type="NCBI Taxonomy" id="1862145"/>
    <lineage>
        <taxon>Bacteria</taxon>
        <taxon>Pseudomonadati</taxon>
        <taxon>Pseudomonadota</taxon>
        <taxon>Alphaproteobacteria</taxon>
        <taxon>Rhodospirillales</taxon>
        <taxon>Thalassobaculaceae</taxon>
        <taxon>Nisaea</taxon>
    </lineage>
</organism>
<dbReference type="InterPro" id="IPR003171">
    <property type="entry name" value="Mehydrof_redctse-like"/>
</dbReference>
<name>A0A9J7AR43_9PROT</name>
<protein>
    <recommendedName>
        <fullName evidence="9">Methylenetetrahydrofolate reductase</fullName>
    </recommendedName>
</protein>
<sequence length="305" mass="31869">MAAGMPDIQALMQGFSVETTPGSAAKVEHFGALLPAGTTVNVTQLPGTDLADTIAVAKRLRAEGMEPVPHIAARSLEGEDELARYLDGLVSEAAVTEVLVIGGGVDRPAGAFAETMDVLKSGRLEAAGIVKVGVAGHPEGSPDISESGLAAALKAKNDWARETGIECYIETQFCFDAGAILKWEKAIREAGNALPIHIGVPGLATLKTLLKFAQVSGIGPSMRVLTRQTRNIARLLTVQAPDRLLVGLADGIEADPDCLIRHLHFYPFGGLAKTVAWIDQVRADEFALNSKGGFETAPLAAAAAS</sequence>
<dbReference type="InterPro" id="IPR029041">
    <property type="entry name" value="FAD-linked_oxidoreductase-like"/>
</dbReference>
<evidence type="ECO:0000256" key="9">
    <source>
        <dbReference type="RuleBase" id="RU003862"/>
    </source>
</evidence>
<dbReference type="Gene3D" id="3.20.20.220">
    <property type="match status" value="1"/>
</dbReference>
<evidence type="ECO:0000313" key="11">
    <source>
        <dbReference type="Proteomes" id="UP001060336"/>
    </source>
</evidence>
<comment type="cofactor">
    <cofactor evidence="1 9">
        <name>FAD</name>
        <dbReference type="ChEBI" id="CHEBI:57692"/>
    </cofactor>
</comment>
<reference evidence="10" key="1">
    <citation type="submission" date="2022-08" db="EMBL/GenBank/DDBJ databases">
        <title>Nisaea acidiphila sp. nov., isolated from a marine algal debris and emended description of the genus Nisaea Urios et al. 2008.</title>
        <authorList>
            <person name="Kwon K."/>
        </authorList>
    </citation>
    <scope>NUCLEOTIDE SEQUENCE</scope>
    <source>
        <strain evidence="10">MEBiC11861</strain>
    </source>
</reference>
<dbReference type="GO" id="GO:0071949">
    <property type="term" value="F:FAD binding"/>
    <property type="evidence" value="ECO:0007669"/>
    <property type="project" value="TreeGrafter"/>
</dbReference>
<evidence type="ECO:0000256" key="1">
    <source>
        <dbReference type="ARBA" id="ARBA00001974"/>
    </source>
</evidence>
<evidence type="ECO:0000256" key="4">
    <source>
        <dbReference type="ARBA" id="ARBA00022630"/>
    </source>
</evidence>
<keyword evidence="4 9" id="KW-0285">Flavoprotein</keyword>
<comment type="pathway">
    <text evidence="2 9">One-carbon metabolism; tetrahydrofolate interconversion.</text>
</comment>
<dbReference type="GO" id="GO:0035999">
    <property type="term" value="P:tetrahydrofolate interconversion"/>
    <property type="evidence" value="ECO:0007669"/>
    <property type="project" value="TreeGrafter"/>
</dbReference>
<keyword evidence="5 9" id="KW-0274">FAD</keyword>
<dbReference type="Pfam" id="PF02219">
    <property type="entry name" value="MTHFR"/>
    <property type="match status" value="1"/>
</dbReference>
<keyword evidence="6 9" id="KW-0560">Oxidoreductase</keyword>
<dbReference type="KEGG" id="naci:NUH88_15535"/>
<dbReference type="EMBL" id="CP102480">
    <property type="protein sequence ID" value="UUX48812.1"/>
    <property type="molecule type" value="Genomic_DNA"/>
</dbReference>
<dbReference type="GO" id="GO:0106312">
    <property type="term" value="F:methylenetetrahydrofolate reductase (NADH) activity"/>
    <property type="evidence" value="ECO:0007669"/>
    <property type="project" value="UniProtKB-EC"/>
</dbReference>
<dbReference type="Proteomes" id="UP001060336">
    <property type="component" value="Chromosome"/>
</dbReference>
<evidence type="ECO:0000256" key="5">
    <source>
        <dbReference type="ARBA" id="ARBA00022827"/>
    </source>
</evidence>
<comment type="similarity">
    <text evidence="3 9">Belongs to the methylenetetrahydrofolate reductase family.</text>
</comment>
<accession>A0A9J7AR43</accession>
<comment type="pathway">
    <text evidence="7">Amino-acid biosynthesis; L-methionine biosynthesis via de novo pathway.</text>
</comment>
<dbReference type="PANTHER" id="PTHR45754">
    <property type="entry name" value="METHYLENETETRAHYDROFOLATE REDUCTASE"/>
    <property type="match status" value="1"/>
</dbReference>
<evidence type="ECO:0000256" key="2">
    <source>
        <dbReference type="ARBA" id="ARBA00004777"/>
    </source>
</evidence>
<evidence type="ECO:0000256" key="6">
    <source>
        <dbReference type="ARBA" id="ARBA00023002"/>
    </source>
</evidence>